<evidence type="ECO:0000313" key="2">
    <source>
        <dbReference type="Proteomes" id="UP000185427"/>
    </source>
</evidence>
<organism evidence="1 2">
    <name type="scientific">Limosilactobacillus fermentum</name>
    <name type="common">Lactobacillus fermentum</name>
    <dbReference type="NCBI Taxonomy" id="1613"/>
    <lineage>
        <taxon>Bacteria</taxon>
        <taxon>Bacillati</taxon>
        <taxon>Bacillota</taxon>
        <taxon>Bacilli</taxon>
        <taxon>Lactobacillales</taxon>
        <taxon>Lactobacillaceae</taxon>
        <taxon>Limosilactobacillus</taxon>
    </lineage>
</organism>
<evidence type="ECO:0000313" key="1">
    <source>
        <dbReference type="EMBL" id="APU45304.1"/>
    </source>
</evidence>
<proteinExistence type="predicted"/>
<dbReference type="EMBL" id="CP019030">
    <property type="protein sequence ID" value="APU45304.1"/>
    <property type="molecule type" value="Genomic_DNA"/>
</dbReference>
<name>A0A1L7GTM1_LIMFE</name>
<dbReference type="Proteomes" id="UP000185427">
    <property type="component" value="Chromosome"/>
</dbReference>
<dbReference type="AlphaFoldDB" id="A0A1L7GTM1"/>
<protein>
    <submittedName>
        <fullName evidence="1">Uncharacterized protein</fullName>
    </submittedName>
</protein>
<dbReference type="RefSeq" id="WP_075667142.1">
    <property type="nucleotide sequence ID" value="NZ_CP019030.1"/>
</dbReference>
<accession>A0A1L7GTM1</accession>
<gene>
    <name evidence="1" type="ORF">BUW47_02085</name>
</gene>
<reference evidence="1 2" key="1">
    <citation type="submission" date="2016-12" db="EMBL/GenBank/DDBJ databases">
        <title>Complete Genome Sequence of Lactobacillus fermentum Strain SNUV175, a Probiotic for Treatment of Bacterial Vaginosis.</title>
        <authorList>
            <person name="Lee S."/>
            <person name="You H.J."/>
            <person name="Kwon B."/>
            <person name="Ko G."/>
        </authorList>
    </citation>
    <scope>NUCLEOTIDE SEQUENCE [LARGE SCALE GENOMIC DNA]</scope>
    <source>
        <strain evidence="1 2">SNUV175</strain>
    </source>
</reference>
<sequence>MEKSEIIKAMDKQRAVRVDGHDGIYAIVEINLLLNTATLVLLSDGNSVQGVTAQFEDVEVAE</sequence>